<feature type="transmembrane region" description="Helical" evidence="1">
    <location>
        <begin position="103"/>
        <end position="125"/>
    </location>
</feature>
<keyword evidence="3" id="KW-1185">Reference proteome</keyword>
<keyword evidence="1" id="KW-1133">Transmembrane helix</keyword>
<sequence>MTATIAPIIAPIWLWLLAISPPRTKYLTTPALLAGLFWLSLIETPERAPITIPAFTLAALTLGQGWIRYPAIYRLFQLYPLSLPVTIAASATTQGLLDENEFLGLVMTTFAFPWPVPLVALAILELQRLLAYRRQKLSADPIPLLIAFMIAAQLLL</sequence>
<evidence type="ECO:0000313" key="2">
    <source>
        <dbReference type="EMBL" id="MDT8899584.1"/>
    </source>
</evidence>
<proteinExistence type="predicted"/>
<dbReference type="EMBL" id="JAUHMF010000010">
    <property type="protein sequence ID" value="MDT8899584.1"/>
    <property type="molecule type" value="Genomic_DNA"/>
</dbReference>
<keyword evidence="1" id="KW-0472">Membrane</keyword>
<dbReference type="Proteomes" id="UP001254165">
    <property type="component" value="Unassembled WGS sequence"/>
</dbReference>
<evidence type="ECO:0008006" key="4">
    <source>
        <dbReference type="Google" id="ProtNLM"/>
    </source>
</evidence>
<evidence type="ECO:0000313" key="3">
    <source>
        <dbReference type="Proteomes" id="UP001254165"/>
    </source>
</evidence>
<evidence type="ECO:0000256" key="1">
    <source>
        <dbReference type="SAM" id="Phobius"/>
    </source>
</evidence>
<geneLocation type="plasmid" evidence="2">
    <name>p4228-RoL</name>
</geneLocation>
<protein>
    <recommendedName>
        <fullName evidence="4">Prepilin type IV endopeptidase peptidase domain-containing protein</fullName>
    </recommendedName>
</protein>
<gene>
    <name evidence="2" type="ORF">QYE77_15065</name>
</gene>
<reference evidence="2 3" key="1">
    <citation type="submission" date="2023-07" db="EMBL/GenBank/DDBJ databases">
        <title>Novel species of Thermanaerothrix with wide hydrolytic capabilities.</title>
        <authorList>
            <person name="Zayulina K.S."/>
            <person name="Podosokorskaya O.A."/>
            <person name="Elcheninov A.G."/>
        </authorList>
    </citation>
    <scope>NUCLEOTIDE SEQUENCE [LARGE SCALE GENOMIC DNA]</scope>
    <source>
        <strain evidence="2 3">4228-RoL</strain>
        <plasmid evidence="2">p4228-RoL</plasmid>
    </source>
</reference>
<comment type="caution">
    <text evidence="2">The sequence shown here is derived from an EMBL/GenBank/DDBJ whole genome shotgun (WGS) entry which is preliminary data.</text>
</comment>
<keyword evidence="1" id="KW-0812">Transmembrane</keyword>
<keyword evidence="2" id="KW-0614">Plasmid</keyword>
<name>A0ABU3NRY4_9CHLR</name>
<feature type="transmembrane region" description="Helical" evidence="1">
    <location>
        <begin position="78"/>
        <end position="97"/>
    </location>
</feature>
<dbReference type="RefSeq" id="WP_315626241.1">
    <property type="nucleotide sequence ID" value="NZ_JAUHMF010000010.1"/>
</dbReference>
<organism evidence="2 3">
    <name type="scientific">Thermanaerothrix solaris</name>
    <dbReference type="NCBI Taxonomy" id="3058434"/>
    <lineage>
        <taxon>Bacteria</taxon>
        <taxon>Bacillati</taxon>
        <taxon>Chloroflexota</taxon>
        <taxon>Anaerolineae</taxon>
        <taxon>Anaerolineales</taxon>
        <taxon>Anaerolineaceae</taxon>
        <taxon>Thermanaerothrix</taxon>
    </lineage>
</organism>
<accession>A0ABU3NRY4</accession>